<keyword evidence="6 7" id="KW-0472">Membrane</keyword>
<dbReference type="AlphaFoldDB" id="A0AA35W4J3"/>
<evidence type="ECO:0000256" key="2">
    <source>
        <dbReference type="ARBA" id="ARBA00022449"/>
    </source>
</evidence>
<evidence type="ECO:0000256" key="6">
    <source>
        <dbReference type="ARBA" id="ARBA00023136"/>
    </source>
</evidence>
<feature type="transmembrane region" description="Helical" evidence="7">
    <location>
        <begin position="352"/>
        <end position="375"/>
    </location>
</feature>
<keyword evidence="3" id="KW-0106">Calcium</keyword>
<dbReference type="Gene3D" id="1.20.1420.30">
    <property type="entry name" value="NCX, central ion-binding region"/>
    <property type="match status" value="2"/>
</dbReference>
<keyword evidence="3" id="KW-0813">Transport</keyword>
<dbReference type="GO" id="GO:0016020">
    <property type="term" value="C:membrane"/>
    <property type="evidence" value="ECO:0007669"/>
    <property type="project" value="UniProtKB-SubCell"/>
</dbReference>
<dbReference type="InterPro" id="IPR004837">
    <property type="entry name" value="NaCa_Exmemb"/>
</dbReference>
<feature type="transmembrane region" description="Helical" evidence="7">
    <location>
        <begin position="326"/>
        <end position="345"/>
    </location>
</feature>
<accession>A0AA35W4J3</accession>
<feature type="transmembrane region" description="Helical" evidence="7">
    <location>
        <begin position="107"/>
        <end position="126"/>
    </location>
</feature>
<evidence type="ECO:0000256" key="7">
    <source>
        <dbReference type="SAM" id="Phobius"/>
    </source>
</evidence>
<feature type="domain" description="Sodium/calcium exchanger membrane region" evidence="8">
    <location>
        <begin position="29"/>
        <end position="179"/>
    </location>
</feature>
<feature type="transmembrane region" description="Helical" evidence="7">
    <location>
        <begin position="387"/>
        <end position="405"/>
    </location>
</feature>
<feature type="transmembrane region" description="Helical" evidence="7">
    <location>
        <begin position="138"/>
        <end position="155"/>
    </location>
</feature>
<feature type="transmembrane region" description="Helical" evidence="7">
    <location>
        <begin position="288"/>
        <end position="306"/>
    </location>
</feature>
<gene>
    <name evidence="9" type="ORF">GBAR_LOCUS5447</name>
</gene>
<evidence type="ECO:0000256" key="3">
    <source>
        <dbReference type="ARBA" id="ARBA00022568"/>
    </source>
</evidence>
<keyword evidence="10" id="KW-1185">Reference proteome</keyword>
<dbReference type="GO" id="GO:0015297">
    <property type="term" value="F:antiporter activity"/>
    <property type="evidence" value="ECO:0007669"/>
    <property type="project" value="UniProtKB-KW"/>
</dbReference>
<evidence type="ECO:0000256" key="1">
    <source>
        <dbReference type="ARBA" id="ARBA00004141"/>
    </source>
</evidence>
<dbReference type="GO" id="GO:0006816">
    <property type="term" value="P:calcium ion transport"/>
    <property type="evidence" value="ECO:0007669"/>
    <property type="project" value="UniProtKB-KW"/>
</dbReference>
<evidence type="ECO:0000256" key="5">
    <source>
        <dbReference type="ARBA" id="ARBA00022989"/>
    </source>
</evidence>
<keyword evidence="2" id="KW-0050">Antiport</keyword>
<proteinExistence type="predicted"/>
<protein>
    <recommendedName>
        <fullName evidence="8">Sodium/calcium exchanger membrane region domain-containing protein</fullName>
    </recommendedName>
</protein>
<feature type="transmembrane region" description="Helical" evidence="7">
    <location>
        <begin position="161"/>
        <end position="178"/>
    </location>
</feature>
<dbReference type="InterPro" id="IPR044880">
    <property type="entry name" value="NCX_ion-bd_dom_sf"/>
</dbReference>
<dbReference type="Pfam" id="PF01699">
    <property type="entry name" value="Na_Ca_ex"/>
    <property type="match status" value="2"/>
</dbReference>
<keyword evidence="3" id="KW-0109">Calcium transport</keyword>
<comment type="subcellular location">
    <subcellularLocation>
        <location evidence="1">Membrane</location>
        <topology evidence="1">Multi-pass membrane protein</topology>
    </subcellularLocation>
</comment>
<evidence type="ECO:0000259" key="8">
    <source>
        <dbReference type="Pfam" id="PF01699"/>
    </source>
</evidence>
<feature type="transmembrane region" description="Helical" evidence="7">
    <location>
        <begin position="28"/>
        <end position="45"/>
    </location>
</feature>
<keyword evidence="4 7" id="KW-0812">Transmembrane</keyword>
<sequence length="425" mass="45869">MILLAGVGIPGVIIRFGGIHLDPALESLIFGVGIIGAAFLLSWAAEVAQLDVSASFAIAVLALIAVMPEYMVEAVLAWDAGESYRQLAVAQGEVTKEMSLAAANVTGANRLLIGVGWSAVIIIFWLKRRSGFDMRGLLKLELPMLVVATLLTILVAFSKAIPIWLAVVFIGAYIFYLWRSSTQESEEPDLLGAAAMIASFRPLYRRLWVLGLFIFSAGIILIAAEPFVHGLRATGEELGISEFLLIQWLAPLASESPEIIVAVLFALRANPNDGLTTLISSQVNQLTLLVGSIVVVFSISSGQILSFPLDYFEGGFVERLTSPFGLQSSEFLLTAAASTFAILLISTRIIKLWHGIALLGIFVAYMTTLLAFPGLFGGGDGVENVPLRMWSSIIIFGLSVVLVAMNWRRVVYVFRGVPHPDGVED</sequence>
<evidence type="ECO:0000256" key="4">
    <source>
        <dbReference type="ARBA" id="ARBA00022692"/>
    </source>
</evidence>
<dbReference type="Proteomes" id="UP001174909">
    <property type="component" value="Unassembled WGS sequence"/>
</dbReference>
<comment type="caution">
    <text evidence="9">The sequence shown here is derived from an EMBL/GenBank/DDBJ whole genome shotgun (WGS) entry which is preliminary data.</text>
</comment>
<feature type="transmembrane region" description="Helical" evidence="7">
    <location>
        <begin position="248"/>
        <end position="267"/>
    </location>
</feature>
<keyword evidence="5 7" id="KW-1133">Transmembrane helix</keyword>
<name>A0AA35W4J3_GEOBA</name>
<dbReference type="EMBL" id="CASHTH010000800">
    <property type="protein sequence ID" value="CAI8007868.1"/>
    <property type="molecule type" value="Genomic_DNA"/>
</dbReference>
<feature type="domain" description="Sodium/calcium exchanger membrane region" evidence="8">
    <location>
        <begin position="209"/>
        <end position="369"/>
    </location>
</feature>
<feature type="transmembrane region" description="Helical" evidence="7">
    <location>
        <begin position="207"/>
        <end position="228"/>
    </location>
</feature>
<keyword evidence="3" id="KW-0406">Ion transport</keyword>
<organism evidence="9 10">
    <name type="scientific">Geodia barretti</name>
    <name type="common">Barrett's horny sponge</name>
    <dbReference type="NCBI Taxonomy" id="519541"/>
    <lineage>
        <taxon>Eukaryota</taxon>
        <taxon>Metazoa</taxon>
        <taxon>Porifera</taxon>
        <taxon>Demospongiae</taxon>
        <taxon>Heteroscleromorpha</taxon>
        <taxon>Tetractinellida</taxon>
        <taxon>Astrophorina</taxon>
        <taxon>Geodiidae</taxon>
        <taxon>Geodia</taxon>
    </lineage>
</organism>
<reference evidence="9" key="1">
    <citation type="submission" date="2023-03" db="EMBL/GenBank/DDBJ databases">
        <authorList>
            <person name="Steffen K."/>
            <person name="Cardenas P."/>
        </authorList>
    </citation>
    <scope>NUCLEOTIDE SEQUENCE</scope>
</reference>
<feature type="transmembrane region" description="Helical" evidence="7">
    <location>
        <begin position="52"/>
        <end position="71"/>
    </location>
</feature>
<evidence type="ECO:0000313" key="9">
    <source>
        <dbReference type="EMBL" id="CAI8007868.1"/>
    </source>
</evidence>
<evidence type="ECO:0000313" key="10">
    <source>
        <dbReference type="Proteomes" id="UP001174909"/>
    </source>
</evidence>